<keyword evidence="3 4" id="KW-0998">Cell outer membrane</keyword>
<name>A0ABN1KT43_9BURK</name>
<evidence type="ECO:0000256" key="4">
    <source>
        <dbReference type="HAMAP-Rule" id="MF_00925"/>
    </source>
</evidence>
<dbReference type="InterPro" id="IPR026592">
    <property type="entry name" value="BamE"/>
</dbReference>
<dbReference type="InterPro" id="IPR007450">
    <property type="entry name" value="BamE_dom"/>
</dbReference>
<evidence type="ECO:0000256" key="5">
    <source>
        <dbReference type="SAM" id="MobiDB-lite"/>
    </source>
</evidence>
<keyword evidence="2 4" id="KW-0472">Membrane</keyword>
<dbReference type="PANTHER" id="PTHR37482:SF1">
    <property type="entry name" value="OUTER MEMBRANE PROTEIN ASSEMBLY FACTOR BAME"/>
    <property type="match status" value="1"/>
</dbReference>
<comment type="caution">
    <text evidence="7">The sequence shown here is derived from an EMBL/GenBank/DDBJ whole genome shotgun (WGS) entry which is preliminary data.</text>
</comment>
<evidence type="ECO:0000256" key="1">
    <source>
        <dbReference type="ARBA" id="ARBA00022729"/>
    </source>
</evidence>
<proteinExistence type="inferred from homology"/>
<comment type="subcellular location">
    <subcellularLocation>
        <location evidence="4">Cell outer membrane</location>
        <topology evidence="4">Lipid-anchor</topology>
    </subcellularLocation>
</comment>
<evidence type="ECO:0000259" key="6">
    <source>
        <dbReference type="Pfam" id="PF04355"/>
    </source>
</evidence>
<organism evidence="7 8">
    <name type="scientific">Castellaniella ginsengisoli</name>
    <dbReference type="NCBI Taxonomy" id="546114"/>
    <lineage>
        <taxon>Bacteria</taxon>
        <taxon>Pseudomonadati</taxon>
        <taxon>Pseudomonadota</taxon>
        <taxon>Betaproteobacteria</taxon>
        <taxon>Burkholderiales</taxon>
        <taxon>Alcaligenaceae</taxon>
        <taxon>Castellaniella</taxon>
    </lineage>
</organism>
<reference evidence="7 8" key="1">
    <citation type="journal article" date="2019" name="Int. J. Syst. Evol. Microbiol.">
        <title>The Global Catalogue of Microorganisms (GCM) 10K type strain sequencing project: providing services to taxonomists for standard genome sequencing and annotation.</title>
        <authorList>
            <consortium name="The Broad Institute Genomics Platform"/>
            <consortium name="The Broad Institute Genome Sequencing Center for Infectious Disease"/>
            <person name="Wu L."/>
            <person name="Ma J."/>
        </authorList>
    </citation>
    <scope>NUCLEOTIDE SEQUENCE [LARGE SCALE GENOMIC DNA]</scope>
    <source>
        <strain evidence="7 8">JCM 15515</strain>
    </source>
</reference>
<evidence type="ECO:0000256" key="2">
    <source>
        <dbReference type="ARBA" id="ARBA00023136"/>
    </source>
</evidence>
<feature type="region of interest" description="Disordered" evidence="5">
    <location>
        <begin position="112"/>
        <end position="181"/>
    </location>
</feature>
<dbReference type="HAMAP" id="MF_00925">
    <property type="entry name" value="OM_assembly_BamE"/>
    <property type="match status" value="1"/>
</dbReference>
<keyword evidence="4" id="KW-0449">Lipoprotein</keyword>
<keyword evidence="1 4" id="KW-0732">Signal</keyword>
<comment type="subunit">
    <text evidence="4">Part of the Bam complex.</text>
</comment>
<dbReference type="Proteomes" id="UP001500573">
    <property type="component" value="Unassembled WGS sequence"/>
</dbReference>
<dbReference type="InterPro" id="IPR037873">
    <property type="entry name" value="BamE-like"/>
</dbReference>
<dbReference type="PROSITE" id="PS51257">
    <property type="entry name" value="PROKAR_LIPOPROTEIN"/>
    <property type="match status" value="1"/>
</dbReference>
<protein>
    <recommendedName>
        <fullName evidence="4">Outer membrane protein assembly factor BamE</fullName>
    </recommendedName>
</protein>
<accession>A0ABN1KT43</accession>
<dbReference type="PANTHER" id="PTHR37482">
    <property type="entry name" value="OUTER MEMBRANE PROTEIN ASSEMBLY FACTOR BAME"/>
    <property type="match status" value="1"/>
</dbReference>
<evidence type="ECO:0000313" key="8">
    <source>
        <dbReference type="Proteomes" id="UP001500573"/>
    </source>
</evidence>
<feature type="compositionally biased region" description="Polar residues" evidence="5">
    <location>
        <begin position="144"/>
        <end position="181"/>
    </location>
</feature>
<dbReference type="EMBL" id="BAAAEX010000003">
    <property type="protein sequence ID" value="GAA0775247.1"/>
    <property type="molecule type" value="Genomic_DNA"/>
</dbReference>
<gene>
    <name evidence="4" type="primary">bamE</name>
    <name evidence="7" type="ORF">GCM10009108_07960</name>
</gene>
<evidence type="ECO:0000313" key="7">
    <source>
        <dbReference type="EMBL" id="GAA0775247.1"/>
    </source>
</evidence>
<dbReference type="Pfam" id="PF04355">
    <property type="entry name" value="BamE"/>
    <property type="match status" value="1"/>
</dbReference>
<keyword evidence="4" id="KW-0564">Palmitate</keyword>
<dbReference type="Gene3D" id="3.30.1450.10">
    <property type="match status" value="1"/>
</dbReference>
<comment type="function">
    <text evidence="4">Part of the outer membrane protein assembly complex, which is involved in assembly and insertion of beta-barrel proteins into the outer membrane.</text>
</comment>
<keyword evidence="8" id="KW-1185">Reference proteome</keyword>
<feature type="domain" description="Outer membrane protein assembly factor BamE" evidence="6">
    <location>
        <begin position="44"/>
        <end position="113"/>
    </location>
</feature>
<evidence type="ECO:0000256" key="3">
    <source>
        <dbReference type="ARBA" id="ARBA00023237"/>
    </source>
</evidence>
<sequence length="181" mass="20035">MHNRSSAHSHRLTLCLAASVMALGLAGCGSTNWGFPYRATIQQGNWITAEQVARLETGMSRDQVRFILGTPTLQDIFHAERWDYPYYNQPGYGEDELRKFTVWFENDQLTRWTGDEQPDRQPFQRADSGKEAIQSADAERDAQQAASPGLDTSASPSGQSVTPQTTIETGPGGTANQEEQP</sequence>
<comment type="similarity">
    <text evidence="4">Belongs to the BamE family.</text>
</comment>